<gene>
    <name evidence="3" type="ORF">R54839_PPFHFPJH_01519</name>
</gene>
<dbReference type="PANTHER" id="PTHR47505">
    <property type="entry name" value="DNA UTILIZATION PROTEIN YHGH"/>
    <property type="match status" value="1"/>
</dbReference>
<keyword evidence="3" id="KW-0328">Glycosyltransferase</keyword>
<evidence type="ECO:0000259" key="2">
    <source>
        <dbReference type="Pfam" id="PF00156"/>
    </source>
</evidence>
<protein>
    <submittedName>
        <fullName evidence="3">Contains phosphoribosyltransferase domain (ComFC)</fullName>
    </submittedName>
</protein>
<organism evidence="3 4">
    <name type="scientific">Fructobacillus fructosus</name>
    <dbReference type="NCBI Taxonomy" id="1631"/>
    <lineage>
        <taxon>Bacteria</taxon>
        <taxon>Bacillati</taxon>
        <taxon>Bacillota</taxon>
        <taxon>Bacilli</taxon>
        <taxon>Lactobacillales</taxon>
        <taxon>Lactobacillaceae</taxon>
        <taxon>Fructobacillus</taxon>
    </lineage>
</organism>
<evidence type="ECO:0000256" key="1">
    <source>
        <dbReference type="ARBA" id="ARBA00008007"/>
    </source>
</evidence>
<comment type="similarity">
    <text evidence="1">Belongs to the ComF/GntX family.</text>
</comment>
<dbReference type="CDD" id="cd06223">
    <property type="entry name" value="PRTases_typeI"/>
    <property type="match status" value="1"/>
</dbReference>
<dbReference type="PANTHER" id="PTHR47505:SF1">
    <property type="entry name" value="DNA UTILIZATION PROTEIN YHGH"/>
    <property type="match status" value="1"/>
</dbReference>
<evidence type="ECO:0000313" key="3">
    <source>
        <dbReference type="EMBL" id="CAK1253317.1"/>
    </source>
</evidence>
<comment type="caution">
    <text evidence="3">The sequence shown here is derived from an EMBL/GenBank/DDBJ whole genome shotgun (WGS) entry which is preliminary data.</text>
</comment>
<name>A0ABM9N117_9LACO</name>
<keyword evidence="3" id="KW-0808">Transferase</keyword>
<evidence type="ECO:0000313" key="4">
    <source>
        <dbReference type="Proteomes" id="UP001314261"/>
    </source>
</evidence>
<dbReference type="Pfam" id="PF00156">
    <property type="entry name" value="Pribosyltran"/>
    <property type="match status" value="1"/>
</dbReference>
<dbReference type="GO" id="GO:0016757">
    <property type="term" value="F:glycosyltransferase activity"/>
    <property type="evidence" value="ECO:0007669"/>
    <property type="project" value="UniProtKB-KW"/>
</dbReference>
<sequence>MEQCLLCQQSLTSELTLLTLLMGYQGAQEQFCQTCLQKFQEITGPICPGCGRMSGDARLCQDCQTWQDKGETLIENRALYVYNQQMKDYMARYKFIGDYRLRVLFKGGMRKQIRRRMRAEKIDMVTSIPISSQRLQTRGFNQVHVFIPISKGFLEPLTVSGNHKVDQSSKTRVDRLQTTQPFEFKEGMEPRIRGRRILLVDDVYTTGRTLYHASAQLKSAGAAAVFSMTLAR</sequence>
<dbReference type="EMBL" id="CAUZLR010000011">
    <property type="protein sequence ID" value="CAK1253317.1"/>
    <property type="molecule type" value="Genomic_DNA"/>
</dbReference>
<dbReference type="Gene3D" id="3.40.50.2020">
    <property type="match status" value="1"/>
</dbReference>
<dbReference type="Proteomes" id="UP001314261">
    <property type="component" value="Unassembled WGS sequence"/>
</dbReference>
<dbReference type="InterPro" id="IPR000836">
    <property type="entry name" value="PRTase_dom"/>
</dbReference>
<dbReference type="InterPro" id="IPR051910">
    <property type="entry name" value="ComF/GntX_DNA_util-trans"/>
</dbReference>
<dbReference type="SUPFAM" id="SSF53271">
    <property type="entry name" value="PRTase-like"/>
    <property type="match status" value="1"/>
</dbReference>
<keyword evidence="4" id="KW-1185">Reference proteome</keyword>
<dbReference type="InterPro" id="IPR029057">
    <property type="entry name" value="PRTase-like"/>
</dbReference>
<reference evidence="3 4" key="1">
    <citation type="submission" date="2023-10" db="EMBL/GenBank/DDBJ databases">
        <authorList>
            <person name="Botero Cardona J."/>
        </authorList>
    </citation>
    <scope>NUCLEOTIDE SEQUENCE [LARGE SCALE GENOMIC DNA]</scope>
    <source>
        <strain evidence="3 4">R-54839</strain>
    </source>
</reference>
<proteinExistence type="inferred from homology"/>
<dbReference type="RefSeq" id="WP_187753942.1">
    <property type="nucleotide sequence ID" value="NZ_CAUZLK010000009.1"/>
</dbReference>
<accession>A0ABM9N117</accession>
<feature type="domain" description="Phosphoribosyltransferase" evidence="2">
    <location>
        <begin position="151"/>
        <end position="231"/>
    </location>
</feature>